<dbReference type="STRING" id="1077974.GOEFS_039_00310"/>
<dbReference type="AlphaFoldDB" id="H0QY96"/>
<accession>H0QY96</accession>
<organism evidence="1 2">
    <name type="scientific">Gordonia effusa NBRC 100432</name>
    <dbReference type="NCBI Taxonomy" id="1077974"/>
    <lineage>
        <taxon>Bacteria</taxon>
        <taxon>Bacillati</taxon>
        <taxon>Actinomycetota</taxon>
        <taxon>Actinomycetes</taxon>
        <taxon>Mycobacteriales</taxon>
        <taxon>Gordoniaceae</taxon>
        <taxon>Gordonia</taxon>
    </lineage>
</organism>
<name>H0QY96_9ACTN</name>
<reference evidence="1 2" key="1">
    <citation type="submission" date="2011-12" db="EMBL/GenBank/DDBJ databases">
        <title>Whole genome shotgun sequence of Gordonia effusa NBRC 100432.</title>
        <authorList>
            <person name="Yoshida I."/>
            <person name="Takarada H."/>
            <person name="Hosoyama A."/>
            <person name="Tsuchikane K."/>
            <person name="Katsumata H."/>
            <person name="Yamazaki S."/>
            <person name="Fujita N."/>
        </authorList>
    </citation>
    <scope>NUCLEOTIDE SEQUENCE [LARGE SCALE GENOMIC DNA]</scope>
    <source>
        <strain evidence="1 2">NBRC 100432</strain>
    </source>
</reference>
<dbReference type="EMBL" id="BAEH01000039">
    <property type="protein sequence ID" value="GAB17797.1"/>
    <property type="molecule type" value="Genomic_DNA"/>
</dbReference>
<sequence length="170" mass="19157">MIPITFRQGALFGVVSKDEQRAAVAVVSRVSQYRQVTGMALYMFCTPVPATQERSTWVVPAVLVPELATFAVIVHGIETGFRNFEYLGQMNEFRPKIWESPAFEDGQGGVIRYPIARLDSPDFERITPGKYDRVWKHVNCAAQNLPFVVGKQCGRVEVPHEKVEAPRTLF</sequence>
<comment type="caution">
    <text evidence="1">The sequence shown here is derived from an EMBL/GenBank/DDBJ whole genome shotgun (WGS) entry which is preliminary data.</text>
</comment>
<dbReference type="Proteomes" id="UP000035034">
    <property type="component" value="Unassembled WGS sequence"/>
</dbReference>
<evidence type="ECO:0000313" key="1">
    <source>
        <dbReference type="EMBL" id="GAB17797.1"/>
    </source>
</evidence>
<protein>
    <submittedName>
        <fullName evidence="1">Uncharacterized protein</fullName>
    </submittedName>
</protein>
<evidence type="ECO:0000313" key="2">
    <source>
        <dbReference type="Proteomes" id="UP000035034"/>
    </source>
</evidence>
<gene>
    <name evidence="1" type="ORF">GOEFS_039_00310</name>
</gene>
<keyword evidence="2" id="KW-1185">Reference proteome</keyword>
<proteinExistence type="predicted"/>